<dbReference type="Proteomes" id="UP000030762">
    <property type="component" value="Unassembled WGS sequence"/>
</dbReference>
<evidence type="ECO:0000256" key="1">
    <source>
        <dbReference type="SAM" id="MobiDB-lite"/>
    </source>
</evidence>
<dbReference type="InParanoid" id="T0QYP5"/>
<dbReference type="OMA" id="NDLFADY"/>
<feature type="region of interest" description="Disordered" evidence="1">
    <location>
        <begin position="130"/>
        <end position="181"/>
    </location>
</feature>
<dbReference type="PANTHER" id="PTHR45023:SF4">
    <property type="entry name" value="GLYCINE-RICH PROTEIN-RELATED"/>
    <property type="match status" value="1"/>
</dbReference>
<evidence type="ECO:0000313" key="2">
    <source>
        <dbReference type="EMBL" id="EQC39205.1"/>
    </source>
</evidence>
<dbReference type="EMBL" id="JH767139">
    <property type="protein sequence ID" value="EQC39205.1"/>
    <property type="molecule type" value="Genomic_DNA"/>
</dbReference>
<evidence type="ECO:0008006" key="4">
    <source>
        <dbReference type="Google" id="ProtNLM"/>
    </source>
</evidence>
<dbReference type="PANTHER" id="PTHR45023">
    <property type="match status" value="1"/>
</dbReference>
<dbReference type="OrthoDB" id="76487at2759"/>
<dbReference type="AlphaFoldDB" id="T0QYP5"/>
<protein>
    <recommendedName>
        <fullName evidence="4">No apical meristem-associated C-terminal domain-containing protein</fullName>
    </recommendedName>
</protein>
<dbReference type="RefSeq" id="XP_008607266.1">
    <property type="nucleotide sequence ID" value="XM_008609044.1"/>
</dbReference>
<feature type="compositionally biased region" description="Basic and acidic residues" evidence="1">
    <location>
        <begin position="142"/>
        <end position="153"/>
    </location>
</feature>
<dbReference type="STRING" id="1156394.T0QYP5"/>
<sequence length="248" mass="28086">MGKGTKWSSAEDVQLARSWVHVTEDDSVKGEDASNDTFWANVHAHWTAGGSSARTQQAIKNRWSILNRLSHKFADCVDQVQSRCAERKTDDECIQDAHALHVSLEHEAFLYEKTWQALRGCRKWRYGKASHSKLPSGQESSDANREQADANNERDDDESSDDQEDVATEMPKRDKRKADTEPSLMRAVENLARAHNVHNDLFADYMLLQLALQTHTVEDANILGQLKAKYVKRFRNASSSESSDNVNI</sequence>
<reference evidence="2 3" key="1">
    <citation type="submission" date="2012-04" db="EMBL/GenBank/DDBJ databases">
        <title>The Genome Sequence of Saprolegnia declina VS20.</title>
        <authorList>
            <consortium name="The Broad Institute Genome Sequencing Platform"/>
            <person name="Russ C."/>
            <person name="Nusbaum C."/>
            <person name="Tyler B."/>
            <person name="van West P."/>
            <person name="Dieguez-Uribeondo J."/>
            <person name="de Bruijn I."/>
            <person name="Tripathy S."/>
            <person name="Jiang R."/>
            <person name="Young S.K."/>
            <person name="Zeng Q."/>
            <person name="Gargeya S."/>
            <person name="Fitzgerald M."/>
            <person name="Haas B."/>
            <person name="Abouelleil A."/>
            <person name="Alvarado L."/>
            <person name="Arachchi H.M."/>
            <person name="Berlin A."/>
            <person name="Chapman S.B."/>
            <person name="Goldberg J."/>
            <person name="Griggs A."/>
            <person name="Gujja S."/>
            <person name="Hansen M."/>
            <person name="Howarth C."/>
            <person name="Imamovic A."/>
            <person name="Larimer J."/>
            <person name="McCowen C."/>
            <person name="Montmayeur A."/>
            <person name="Murphy C."/>
            <person name="Neiman D."/>
            <person name="Pearson M."/>
            <person name="Priest M."/>
            <person name="Roberts A."/>
            <person name="Saif S."/>
            <person name="Shea T."/>
            <person name="Sisk P."/>
            <person name="Sykes S."/>
            <person name="Wortman J."/>
            <person name="Nusbaum C."/>
            <person name="Birren B."/>
        </authorList>
    </citation>
    <scope>NUCLEOTIDE SEQUENCE [LARGE SCALE GENOMIC DNA]</scope>
    <source>
        <strain evidence="2 3">VS20</strain>
    </source>
</reference>
<dbReference type="VEuPathDB" id="FungiDB:SDRG_03410"/>
<accession>T0QYP5</accession>
<gene>
    <name evidence="2" type="ORF">SDRG_03410</name>
</gene>
<proteinExistence type="predicted"/>
<feature type="compositionally biased region" description="Acidic residues" evidence="1">
    <location>
        <begin position="154"/>
        <end position="167"/>
    </location>
</feature>
<feature type="compositionally biased region" description="Basic and acidic residues" evidence="1">
    <location>
        <begin position="170"/>
        <end position="180"/>
    </location>
</feature>
<keyword evidence="3" id="KW-1185">Reference proteome</keyword>
<organism evidence="2 3">
    <name type="scientific">Saprolegnia diclina (strain VS20)</name>
    <dbReference type="NCBI Taxonomy" id="1156394"/>
    <lineage>
        <taxon>Eukaryota</taxon>
        <taxon>Sar</taxon>
        <taxon>Stramenopiles</taxon>
        <taxon>Oomycota</taxon>
        <taxon>Saprolegniomycetes</taxon>
        <taxon>Saprolegniales</taxon>
        <taxon>Saprolegniaceae</taxon>
        <taxon>Saprolegnia</taxon>
    </lineage>
</organism>
<name>T0QYP5_SAPDV</name>
<dbReference type="GeneID" id="19944137"/>
<evidence type="ECO:0000313" key="3">
    <source>
        <dbReference type="Proteomes" id="UP000030762"/>
    </source>
</evidence>